<dbReference type="GO" id="GO:0043161">
    <property type="term" value="P:proteasome-mediated ubiquitin-dependent protein catabolic process"/>
    <property type="evidence" value="ECO:0007669"/>
    <property type="project" value="TreeGrafter"/>
</dbReference>
<gene>
    <name evidence="3" type="ORF">LOD99_12359</name>
</gene>
<evidence type="ECO:0000256" key="1">
    <source>
        <dbReference type="ARBA" id="ARBA00022737"/>
    </source>
</evidence>
<dbReference type="Proteomes" id="UP001165289">
    <property type="component" value="Unassembled WGS sequence"/>
</dbReference>
<dbReference type="GO" id="GO:0008270">
    <property type="term" value="F:zinc ion binding"/>
    <property type="evidence" value="ECO:0007669"/>
    <property type="project" value="UniProtKB-KW"/>
</dbReference>
<feature type="repeat" description="NHL" evidence="2">
    <location>
        <begin position="253"/>
        <end position="294"/>
    </location>
</feature>
<proteinExistence type="predicted"/>
<dbReference type="GO" id="GO:0000209">
    <property type="term" value="P:protein polyubiquitination"/>
    <property type="evidence" value="ECO:0007669"/>
    <property type="project" value="TreeGrafter"/>
</dbReference>
<keyword evidence="1" id="KW-0677">Repeat</keyword>
<keyword evidence="4" id="KW-1185">Reference proteome</keyword>
<dbReference type="Pfam" id="PF01436">
    <property type="entry name" value="NHL"/>
    <property type="match status" value="2"/>
</dbReference>
<dbReference type="CDD" id="cd05819">
    <property type="entry name" value="NHL"/>
    <property type="match status" value="1"/>
</dbReference>
<reference evidence="3 4" key="1">
    <citation type="journal article" date="2023" name="BMC Biol.">
        <title>The compact genome of the sponge Oopsacas minuta (Hexactinellida) is lacking key metazoan core genes.</title>
        <authorList>
            <person name="Santini S."/>
            <person name="Schenkelaars Q."/>
            <person name="Jourda C."/>
            <person name="Duchesne M."/>
            <person name="Belahbib H."/>
            <person name="Rocher C."/>
            <person name="Selva M."/>
            <person name="Riesgo A."/>
            <person name="Vervoort M."/>
            <person name="Leys S.P."/>
            <person name="Kodjabachian L."/>
            <person name="Le Bivic A."/>
            <person name="Borchiellini C."/>
            <person name="Claverie J.M."/>
            <person name="Renard E."/>
        </authorList>
    </citation>
    <scope>NUCLEOTIDE SEQUENCE [LARGE SCALE GENOMIC DNA]</scope>
    <source>
        <strain evidence="3">SPO-2</strain>
    </source>
</reference>
<accession>A0AAV7JFG4</accession>
<organism evidence="3 4">
    <name type="scientific">Oopsacas minuta</name>
    <dbReference type="NCBI Taxonomy" id="111878"/>
    <lineage>
        <taxon>Eukaryota</taxon>
        <taxon>Metazoa</taxon>
        <taxon>Porifera</taxon>
        <taxon>Hexactinellida</taxon>
        <taxon>Hexasterophora</taxon>
        <taxon>Lyssacinosida</taxon>
        <taxon>Leucopsacidae</taxon>
        <taxon>Oopsacas</taxon>
    </lineage>
</organism>
<dbReference type="InterPro" id="IPR011042">
    <property type="entry name" value="6-blade_b-propeller_TolB-like"/>
</dbReference>
<evidence type="ECO:0000256" key="2">
    <source>
        <dbReference type="PROSITE-ProRule" id="PRU00504"/>
    </source>
</evidence>
<dbReference type="InterPro" id="IPR050952">
    <property type="entry name" value="TRIM-NHL_E3_ligases"/>
</dbReference>
<evidence type="ECO:0000313" key="4">
    <source>
        <dbReference type="Proteomes" id="UP001165289"/>
    </source>
</evidence>
<dbReference type="SUPFAM" id="SSF63829">
    <property type="entry name" value="Calcium-dependent phosphotriesterase"/>
    <property type="match status" value="1"/>
</dbReference>
<name>A0AAV7JFG4_9METZ</name>
<evidence type="ECO:0000313" key="3">
    <source>
        <dbReference type="EMBL" id="KAI6647363.1"/>
    </source>
</evidence>
<sequence>MDCINVLEVNRLGRLNEEVSNYKKKKYPSLVVGEHNRLRSSTPGKFNSPRSIAIDPETNNIYICDVGNDRVQIFTESLRFLFAFSDELNGPDGICIDLNNVLVTQRDSHAVNIYSIVGVFIKSVGRKGNKELEFHWPRGIAVSLDKRIYICDWANNRIQCLNFNLSFNSFFYGMKGPRDVKLTLLYIVILVENDLCVRFYDYDHQFLKEIITRGKGNQVTHSFYFCLDRECNIIMTDHSANCILIFSSRGDLLHKYGSKGDKRGDLLDPVGVALDSQNRFIVASRNSENCIQMF</sequence>
<dbReference type="AlphaFoldDB" id="A0AAV7JFG4"/>
<protein>
    <submittedName>
        <fullName evidence="3">Uncharacterized protein</fullName>
    </submittedName>
</protein>
<dbReference type="PANTHER" id="PTHR24104">
    <property type="entry name" value="E3 UBIQUITIN-PROTEIN LIGASE NHLRC1-RELATED"/>
    <property type="match status" value="1"/>
</dbReference>
<dbReference type="Gene3D" id="2.120.10.30">
    <property type="entry name" value="TolB, C-terminal domain"/>
    <property type="match status" value="1"/>
</dbReference>
<dbReference type="GO" id="GO:0061630">
    <property type="term" value="F:ubiquitin protein ligase activity"/>
    <property type="evidence" value="ECO:0007669"/>
    <property type="project" value="TreeGrafter"/>
</dbReference>
<dbReference type="PANTHER" id="PTHR24104:SF25">
    <property type="entry name" value="PROTEIN LIN-41"/>
    <property type="match status" value="1"/>
</dbReference>
<dbReference type="Gene3D" id="2.40.10.500">
    <property type="match status" value="1"/>
</dbReference>
<dbReference type="InterPro" id="IPR001258">
    <property type="entry name" value="NHL_repeat"/>
</dbReference>
<comment type="caution">
    <text evidence="3">The sequence shown here is derived from an EMBL/GenBank/DDBJ whole genome shotgun (WGS) entry which is preliminary data.</text>
</comment>
<feature type="repeat" description="NHL" evidence="2">
    <location>
        <begin position="121"/>
        <end position="164"/>
    </location>
</feature>
<feature type="repeat" description="NHL" evidence="2">
    <location>
        <begin position="39"/>
        <end position="77"/>
    </location>
</feature>
<dbReference type="EMBL" id="JAKMXF010000343">
    <property type="protein sequence ID" value="KAI6647363.1"/>
    <property type="molecule type" value="Genomic_DNA"/>
</dbReference>
<dbReference type="PROSITE" id="PS51125">
    <property type="entry name" value="NHL"/>
    <property type="match status" value="3"/>
</dbReference>